<proteinExistence type="predicted"/>
<sequence length="167" mass="18360">MQKNTRNFHIRKKGVFLREMRHLGNNRFAKTVLLLCVLMQAVALMPHHHHGDPTAVCLNYSHINGANPCRNVCTGTGSHNTQPYASCASHSLTVAQPQPREEGLEEAVADHSPECGCLSCAEVCRTFVVNHLTEVALQGFGDAPCTESYIRIFLTAAVPCRAPDFMC</sequence>
<reference evidence="1 2" key="1">
    <citation type="submission" date="2014-09" db="EMBL/GenBank/DDBJ databases">
        <title>Alistipes sp. 627, sp. nov., a novel member of the family Rikenellaceae isolated from human faeces.</title>
        <authorList>
            <person name="Shkoporov A.N."/>
            <person name="Chaplin A.V."/>
            <person name="Motuzova O.V."/>
            <person name="Kafarskaia L.I."/>
            <person name="Khokhlova E.V."/>
            <person name="Efimov B.A."/>
        </authorList>
    </citation>
    <scope>NUCLEOTIDE SEQUENCE [LARGE SCALE GENOMIC DNA]</scope>
    <source>
        <strain evidence="1 2">627</strain>
    </source>
</reference>
<keyword evidence="2" id="KW-1185">Reference proteome</keyword>
<evidence type="ECO:0000313" key="1">
    <source>
        <dbReference type="EMBL" id="KHE42574.1"/>
    </source>
</evidence>
<comment type="caution">
    <text evidence="1">The sequence shown here is derived from an EMBL/GenBank/DDBJ whole genome shotgun (WGS) entry which is preliminary data.</text>
</comment>
<dbReference type="EMBL" id="JRGF01000003">
    <property type="protein sequence ID" value="KHE42574.1"/>
    <property type="molecule type" value="Genomic_DNA"/>
</dbReference>
<accession>A0ABR4YJY9</accession>
<protein>
    <recommendedName>
        <fullName evidence="3">Ferredoxin</fullName>
    </recommendedName>
</protein>
<name>A0ABR4YJY9_9BACT</name>
<organism evidence="1 2">
    <name type="scientific">Alistipes inops</name>
    <dbReference type="NCBI Taxonomy" id="1501391"/>
    <lineage>
        <taxon>Bacteria</taxon>
        <taxon>Pseudomonadati</taxon>
        <taxon>Bacteroidota</taxon>
        <taxon>Bacteroidia</taxon>
        <taxon>Bacteroidales</taxon>
        <taxon>Rikenellaceae</taxon>
        <taxon>Alistipes</taxon>
    </lineage>
</organism>
<dbReference type="Proteomes" id="UP000030889">
    <property type="component" value="Unassembled WGS sequence"/>
</dbReference>
<evidence type="ECO:0000313" key="2">
    <source>
        <dbReference type="Proteomes" id="UP000030889"/>
    </source>
</evidence>
<gene>
    <name evidence="1" type="ORF">LG35_03005</name>
</gene>
<evidence type="ECO:0008006" key="3">
    <source>
        <dbReference type="Google" id="ProtNLM"/>
    </source>
</evidence>